<keyword evidence="2" id="KW-1185">Reference proteome</keyword>
<accession>A0A8H5G2G6</accession>
<organism evidence="1 2">
    <name type="scientific">Leucocoprinus leucothites</name>
    <dbReference type="NCBI Taxonomy" id="201217"/>
    <lineage>
        <taxon>Eukaryota</taxon>
        <taxon>Fungi</taxon>
        <taxon>Dikarya</taxon>
        <taxon>Basidiomycota</taxon>
        <taxon>Agaricomycotina</taxon>
        <taxon>Agaricomycetes</taxon>
        <taxon>Agaricomycetidae</taxon>
        <taxon>Agaricales</taxon>
        <taxon>Agaricineae</taxon>
        <taxon>Agaricaceae</taxon>
        <taxon>Leucocoprinus</taxon>
    </lineage>
</organism>
<proteinExistence type="predicted"/>
<protein>
    <submittedName>
        <fullName evidence="1">Uncharacterized protein</fullName>
    </submittedName>
</protein>
<comment type="caution">
    <text evidence="1">The sequence shown here is derived from an EMBL/GenBank/DDBJ whole genome shotgun (WGS) entry which is preliminary data.</text>
</comment>
<name>A0A8H5G2G6_9AGAR</name>
<evidence type="ECO:0000313" key="2">
    <source>
        <dbReference type="Proteomes" id="UP000559027"/>
    </source>
</evidence>
<dbReference type="Proteomes" id="UP000559027">
    <property type="component" value="Unassembled WGS sequence"/>
</dbReference>
<reference evidence="1 2" key="1">
    <citation type="journal article" date="2020" name="ISME J.">
        <title>Uncovering the hidden diversity of litter-decomposition mechanisms in mushroom-forming fungi.</title>
        <authorList>
            <person name="Floudas D."/>
            <person name="Bentzer J."/>
            <person name="Ahren D."/>
            <person name="Johansson T."/>
            <person name="Persson P."/>
            <person name="Tunlid A."/>
        </authorList>
    </citation>
    <scope>NUCLEOTIDE SEQUENCE [LARGE SCALE GENOMIC DNA]</scope>
    <source>
        <strain evidence="1 2">CBS 146.42</strain>
    </source>
</reference>
<dbReference type="OrthoDB" id="10254720at2759"/>
<sequence>MTSSPSTSPSTHIIVFPAWHSHYSLQDSAPTASSPPLLKPDAPTLNAIWPLSPAAPSDTHFHSLLLTQIALPPTGPQFYTKVYHPGLNLVLEGVREVGEGFEGHMKRD</sequence>
<evidence type="ECO:0000313" key="1">
    <source>
        <dbReference type="EMBL" id="KAF5357016.1"/>
    </source>
</evidence>
<dbReference type="AlphaFoldDB" id="A0A8H5G2G6"/>
<gene>
    <name evidence="1" type="ORF">D9756_006534</name>
</gene>
<dbReference type="EMBL" id="JAACJO010000006">
    <property type="protein sequence ID" value="KAF5357016.1"/>
    <property type="molecule type" value="Genomic_DNA"/>
</dbReference>